<evidence type="ECO:0000256" key="5">
    <source>
        <dbReference type="ARBA" id="ARBA00022692"/>
    </source>
</evidence>
<comment type="subunit">
    <text evidence="9">Part of a complex composed of FtsB, FtsL and FtsQ.</text>
</comment>
<dbReference type="GO" id="GO:0043093">
    <property type="term" value="P:FtsZ-dependent cytokinesis"/>
    <property type="evidence" value="ECO:0007669"/>
    <property type="project" value="UniProtKB-UniRule"/>
</dbReference>
<dbReference type="Gene3D" id="3.40.50.11690">
    <property type="entry name" value="Cell division protein FtsQ/DivIB"/>
    <property type="match status" value="1"/>
</dbReference>
<dbReference type="InterPro" id="IPR026579">
    <property type="entry name" value="FtsQ"/>
</dbReference>
<comment type="subcellular location">
    <subcellularLocation>
        <location evidence="9">Cell inner membrane</location>
        <topology evidence="9">Single-pass type II membrane protein</topology>
    </subcellularLocation>
    <subcellularLocation>
        <location evidence="1">Membrane</location>
    </subcellularLocation>
    <text evidence="9">Localizes to the division septum.</text>
</comment>
<dbReference type="Pfam" id="PF03799">
    <property type="entry name" value="FtsQ_DivIB_C"/>
    <property type="match status" value="1"/>
</dbReference>
<keyword evidence="2 9" id="KW-1003">Cell membrane</keyword>
<protein>
    <recommendedName>
        <fullName evidence="9">Cell division protein FtsQ</fullName>
    </recommendedName>
</protein>
<dbReference type="GO" id="GO:0032153">
    <property type="term" value="C:cell division site"/>
    <property type="evidence" value="ECO:0007669"/>
    <property type="project" value="UniProtKB-UniRule"/>
</dbReference>
<evidence type="ECO:0000256" key="3">
    <source>
        <dbReference type="ARBA" id="ARBA00022519"/>
    </source>
</evidence>
<dbReference type="AlphaFoldDB" id="A0A2C6DLQ4"/>
<evidence type="ECO:0000256" key="2">
    <source>
        <dbReference type="ARBA" id="ARBA00022475"/>
    </source>
</evidence>
<name>A0A2C6DLQ4_9GAMM</name>
<keyword evidence="7 9" id="KW-0472">Membrane</keyword>
<dbReference type="InterPro" id="IPR013685">
    <property type="entry name" value="POTRA_FtsQ_type"/>
</dbReference>
<dbReference type="PANTHER" id="PTHR35851">
    <property type="entry name" value="CELL DIVISION PROTEIN FTSQ"/>
    <property type="match status" value="1"/>
</dbReference>
<sequence length="281" mass="31781">MSQAARRNVREENDKRSSGRNNGTQLVGIIFLLMVLGTIAWGCWAVVNWMNDAQRLPLSRLVVTGERHITTDDDIRQAVLSSGPPGTFMTQDVDVLQQQILHLRWIKQASVRKQWPNELKIHIVEYVPYARWNDLQLMDKDGNAFSVPAERVSDKTLPLLYGPEGGEKEVLEGFNAMNQALAAAKFKLKTAAMSERRSWQLVLDNDVRIELGRENRAKRLERFISLYPVLQQQAPADKRISSIDMRYDTGAAVSWAPAFIEPEGQGQAVLSDWVKPQSQAN</sequence>
<feature type="transmembrane region" description="Helical" evidence="9">
    <location>
        <begin position="26"/>
        <end position="50"/>
    </location>
</feature>
<dbReference type="Proteomes" id="UP000373449">
    <property type="component" value="Unassembled WGS sequence"/>
</dbReference>
<dbReference type="EMBL" id="PDDX01000001">
    <property type="protein sequence ID" value="PHI29623.1"/>
    <property type="molecule type" value="Genomic_DNA"/>
</dbReference>
<dbReference type="InterPro" id="IPR045335">
    <property type="entry name" value="FtsQ_C_sf"/>
</dbReference>
<dbReference type="Gene3D" id="3.10.20.310">
    <property type="entry name" value="membrane protein fhac"/>
    <property type="match status" value="1"/>
</dbReference>
<evidence type="ECO:0000313" key="12">
    <source>
        <dbReference type="EMBL" id="PHI29623.1"/>
    </source>
</evidence>
<evidence type="ECO:0000256" key="8">
    <source>
        <dbReference type="ARBA" id="ARBA00023306"/>
    </source>
</evidence>
<dbReference type="NCBIfam" id="NF008043">
    <property type="entry name" value="PRK10775.1"/>
    <property type="match status" value="1"/>
</dbReference>
<reference evidence="12" key="2">
    <citation type="submission" date="2017-09" db="EMBL/GenBank/DDBJ databases">
        <title>FDA dAtabase for Regulatory Grade micrObial Sequences (FDA-ARGOS): Supporting development and validation of Infectious Disease Dx tests.</title>
        <authorList>
            <person name="Minogue T."/>
            <person name="Wolcott M."/>
            <person name="Wasieloski L."/>
            <person name="Aguilar W."/>
            <person name="Moore D."/>
            <person name="Tallon L.J."/>
            <person name="Sadzewicz L."/>
            <person name="Ott S."/>
            <person name="Zhao X."/>
            <person name="Nagaraj S."/>
            <person name="Vavikolanu K."/>
            <person name="Aluvathingal J."/>
            <person name="Nadendla S."/>
            <person name="Sichtig H."/>
        </authorList>
    </citation>
    <scope>NUCLEOTIDE SEQUENCE</scope>
    <source>
        <strain evidence="12">FDAARGOS_387</strain>
    </source>
</reference>
<proteinExistence type="inferred from homology"/>
<evidence type="ECO:0000256" key="10">
    <source>
        <dbReference type="SAM" id="MobiDB-lite"/>
    </source>
</evidence>
<comment type="similarity">
    <text evidence="9">Belongs to the FtsQ/DivIB family. FtsQ subfamily.</text>
</comment>
<evidence type="ECO:0000256" key="1">
    <source>
        <dbReference type="ARBA" id="ARBA00004370"/>
    </source>
</evidence>
<dbReference type="PANTHER" id="PTHR35851:SF1">
    <property type="entry name" value="CELL DIVISION PROTEIN FTSQ"/>
    <property type="match status" value="1"/>
</dbReference>
<feature type="compositionally biased region" description="Basic and acidic residues" evidence="10">
    <location>
        <begin position="8"/>
        <end position="17"/>
    </location>
</feature>
<dbReference type="Proteomes" id="UP000224974">
    <property type="component" value="Unassembled WGS sequence"/>
</dbReference>
<keyword evidence="3 9" id="KW-0997">Cell inner membrane</keyword>
<dbReference type="PROSITE" id="PS51779">
    <property type="entry name" value="POTRA"/>
    <property type="match status" value="1"/>
</dbReference>
<evidence type="ECO:0000313" key="14">
    <source>
        <dbReference type="Proteomes" id="UP000224974"/>
    </source>
</evidence>
<keyword evidence="14" id="KW-1185">Reference proteome</keyword>
<keyword evidence="4 9" id="KW-0132">Cell division</keyword>
<dbReference type="GO" id="GO:0090529">
    <property type="term" value="P:cell septum assembly"/>
    <property type="evidence" value="ECO:0007669"/>
    <property type="project" value="InterPro"/>
</dbReference>
<dbReference type="InterPro" id="IPR034746">
    <property type="entry name" value="POTRA"/>
</dbReference>
<feature type="domain" description="POTRA" evidence="11">
    <location>
        <begin position="56"/>
        <end position="126"/>
    </location>
</feature>
<dbReference type="Pfam" id="PF08478">
    <property type="entry name" value="POTRA_1"/>
    <property type="match status" value="1"/>
</dbReference>
<comment type="function">
    <text evidence="9">Essential cell division protein. May link together the upstream cell division proteins, which are predominantly cytoplasmic, with the downstream cell division proteins, which are predominantly periplasmic. May control correct divisome assembly.</text>
</comment>
<dbReference type="HAMAP" id="MF_00911">
    <property type="entry name" value="FtsQ_subfam"/>
    <property type="match status" value="1"/>
</dbReference>
<dbReference type="STRING" id="1111728.GCA_000427805_00523"/>
<dbReference type="InterPro" id="IPR005548">
    <property type="entry name" value="Cell_div_FtsQ/DivIB_C"/>
</dbReference>
<dbReference type="RefSeq" id="WP_029093127.1">
    <property type="nucleotide sequence ID" value="NZ_BRLG01000002.1"/>
</dbReference>
<dbReference type="OrthoDB" id="9790370at2"/>
<organism evidence="12 14">
    <name type="scientific">Budvicia aquatica</name>
    <dbReference type="NCBI Taxonomy" id="82979"/>
    <lineage>
        <taxon>Bacteria</taxon>
        <taxon>Pseudomonadati</taxon>
        <taxon>Pseudomonadota</taxon>
        <taxon>Gammaproteobacteria</taxon>
        <taxon>Enterobacterales</taxon>
        <taxon>Budviciaceae</taxon>
        <taxon>Budvicia</taxon>
    </lineage>
</organism>
<evidence type="ECO:0000313" key="15">
    <source>
        <dbReference type="Proteomes" id="UP000373449"/>
    </source>
</evidence>
<evidence type="ECO:0000313" key="13">
    <source>
        <dbReference type="EMBL" id="VFS47984.1"/>
    </source>
</evidence>
<keyword evidence="6 9" id="KW-1133">Transmembrane helix</keyword>
<evidence type="ECO:0000259" key="11">
    <source>
        <dbReference type="PROSITE" id="PS51779"/>
    </source>
</evidence>
<dbReference type="EMBL" id="CAADJA010000002">
    <property type="protein sequence ID" value="VFS47984.1"/>
    <property type="molecule type" value="Genomic_DNA"/>
</dbReference>
<gene>
    <name evidence="9 13" type="primary">ftsQ</name>
    <name evidence="12" type="ORF">CRN84_09910</name>
    <name evidence="13" type="ORF">NCTC12282_02897</name>
</gene>
<feature type="region of interest" description="Disordered" evidence="10">
    <location>
        <begin position="1"/>
        <end position="20"/>
    </location>
</feature>
<reference evidence="14" key="1">
    <citation type="submission" date="2017-09" db="EMBL/GenBank/DDBJ databases">
        <title>FDA dAtabase for Regulatory Grade micrObial Sequences (FDA-ARGOS): Supporting development and validation of Infectious Disease Dx tests.</title>
        <authorList>
            <person name="Minogue T."/>
            <person name="Wolcott M."/>
            <person name="Wasieloski L."/>
            <person name="Aguilar W."/>
            <person name="Moore D."/>
            <person name="Tallon L."/>
            <person name="Sadzewicz L."/>
            <person name="Ott S."/>
            <person name="Zhao X."/>
            <person name="Nagaraj S."/>
            <person name="Vavikolanu K."/>
            <person name="Aluvathingal J."/>
            <person name="Nadendla S."/>
            <person name="Sichtig H."/>
        </authorList>
    </citation>
    <scope>NUCLEOTIDE SEQUENCE [LARGE SCALE GENOMIC DNA]</scope>
    <source>
        <strain evidence="14">FDAARGOS_387</strain>
    </source>
</reference>
<evidence type="ECO:0000256" key="6">
    <source>
        <dbReference type="ARBA" id="ARBA00022989"/>
    </source>
</evidence>
<accession>A0A2C6DLQ4</accession>
<dbReference type="GO" id="GO:0005886">
    <property type="term" value="C:plasma membrane"/>
    <property type="evidence" value="ECO:0007669"/>
    <property type="project" value="UniProtKB-SubCell"/>
</dbReference>
<keyword evidence="5 9" id="KW-0812">Transmembrane</keyword>
<evidence type="ECO:0000256" key="9">
    <source>
        <dbReference type="HAMAP-Rule" id="MF_00911"/>
    </source>
</evidence>
<keyword evidence="8 9" id="KW-0131">Cell cycle</keyword>
<evidence type="ECO:0000256" key="7">
    <source>
        <dbReference type="ARBA" id="ARBA00023136"/>
    </source>
</evidence>
<reference evidence="13 15" key="3">
    <citation type="submission" date="2019-03" db="EMBL/GenBank/DDBJ databases">
        <authorList>
            <consortium name="Pathogen Informatics"/>
        </authorList>
    </citation>
    <scope>NUCLEOTIDE SEQUENCE [LARGE SCALE GENOMIC DNA]</scope>
    <source>
        <strain evidence="13 15">NCTC12282</strain>
    </source>
</reference>
<evidence type="ECO:0000256" key="4">
    <source>
        <dbReference type="ARBA" id="ARBA00022618"/>
    </source>
</evidence>